<proteinExistence type="predicted"/>
<dbReference type="InterPro" id="IPR025874">
    <property type="entry name" value="DZR"/>
</dbReference>
<evidence type="ECO:0000313" key="2">
    <source>
        <dbReference type="EMBL" id="TRO84131.1"/>
    </source>
</evidence>
<sequence length="83" mass="9252">MILLLLILLGLLVYTLLAELEKSREPLPPPAESCPGCTRLVAGDWLICPHCRTLLREVCSGCGRRHALGHRFCPFCGRPGERR</sequence>
<organism evidence="2 3">
    <name type="scientific">Trichloromonas acetexigens</name>
    <dbReference type="NCBI Taxonomy" id="38815"/>
    <lineage>
        <taxon>Bacteria</taxon>
        <taxon>Pseudomonadati</taxon>
        <taxon>Thermodesulfobacteriota</taxon>
        <taxon>Desulfuromonadia</taxon>
        <taxon>Desulfuromonadales</taxon>
        <taxon>Trichloromonadaceae</taxon>
        <taxon>Trichloromonas</taxon>
    </lineage>
</organism>
<evidence type="ECO:0000313" key="3">
    <source>
        <dbReference type="Proteomes" id="UP000317155"/>
    </source>
</evidence>
<comment type="caution">
    <text evidence="2">The sequence shown here is derived from an EMBL/GenBank/DDBJ whole genome shotgun (WGS) entry which is preliminary data.</text>
</comment>
<dbReference type="AlphaFoldDB" id="A0A550JLN7"/>
<evidence type="ECO:0000259" key="1">
    <source>
        <dbReference type="Pfam" id="PF12773"/>
    </source>
</evidence>
<reference evidence="2 3" key="1">
    <citation type="submission" date="2019-07" db="EMBL/GenBank/DDBJ databases">
        <title>Insights of Desulfuromonas acetexigens electromicrobiology.</title>
        <authorList>
            <person name="Katuri K."/>
            <person name="Sapireddy V."/>
            <person name="Shaw D.R."/>
            <person name="Saikaly P."/>
        </authorList>
    </citation>
    <scope>NUCLEOTIDE SEQUENCE [LARGE SCALE GENOMIC DNA]</scope>
    <source>
        <strain evidence="2 3">2873</strain>
    </source>
</reference>
<accession>A0A550JLN7</accession>
<name>A0A550JLN7_9BACT</name>
<feature type="domain" description="DZANK-type" evidence="1">
    <location>
        <begin position="34"/>
        <end position="77"/>
    </location>
</feature>
<protein>
    <submittedName>
        <fullName evidence="2">Zinc ribbon domain-containing protein</fullName>
    </submittedName>
</protein>
<dbReference type="EMBL" id="VJVV01000001">
    <property type="protein sequence ID" value="TRO84131.1"/>
    <property type="molecule type" value="Genomic_DNA"/>
</dbReference>
<dbReference type="RefSeq" id="WP_092053389.1">
    <property type="nucleotide sequence ID" value="NZ_FOJJ01000001.1"/>
</dbReference>
<keyword evidence="3" id="KW-1185">Reference proteome</keyword>
<dbReference type="OrthoDB" id="5402230at2"/>
<dbReference type="Proteomes" id="UP000317155">
    <property type="component" value="Unassembled WGS sequence"/>
</dbReference>
<gene>
    <name evidence="2" type="ORF">FL622_02830</name>
</gene>
<dbReference type="Pfam" id="PF12773">
    <property type="entry name" value="DZR"/>
    <property type="match status" value="1"/>
</dbReference>